<proteinExistence type="predicted"/>
<accession>A0A0A9A8Z8</accession>
<dbReference type="EMBL" id="GBRH01251462">
    <property type="protein sequence ID" value="JAD46433.1"/>
    <property type="molecule type" value="Transcribed_RNA"/>
</dbReference>
<dbReference type="AlphaFoldDB" id="A0A0A9A8Z8"/>
<protein>
    <submittedName>
        <fullName evidence="1">Uncharacterized protein</fullName>
    </submittedName>
</protein>
<evidence type="ECO:0000313" key="1">
    <source>
        <dbReference type="EMBL" id="JAD46433.1"/>
    </source>
</evidence>
<organism evidence="1">
    <name type="scientific">Arundo donax</name>
    <name type="common">Giant reed</name>
    <name type="synonym">Donax arundinaceus</name>
    <dbReference type="NCBI Taxonomy" id="35708"/>
    <lineage>
        <taxon>Eukaryota</taxon>
        <taxon>Viridiplantae</taxon>
        <taxon>Streptophyta</taxon>
        <taxon>Embryophyta</taxon>
        <taxon>Tracheophyta</taxon>
        <taxon>Spermatophyta</taxon>
        <taxon>Magnoliopsida</taxon>
        <taxon>Liliopsida</taxon>
        <taxon>Poales</taxon>
        <taxon>Poaceae</taxon>
        <taxon>PACMAD clade</taxon>
        <taxon>Arundinoideae</taxon>
        <taxon>Arundineae</taxon>
        <taxon>Arundo</taxon>
    </lineage>
</organism>
<name>A0A0A9A8Z8_ARUDO</name>
<reference evidence="1" key="1">
    <citation type="submission" date="2014-09" db="EMBL/GenBank/DDBJ databases">
        <authorList>
            <person name="Magalhaes I.L.F."/>
            <person name="Oliveira U."/>
            <person name="Santos F.R."/>
            <person name="Vidigal T.H.D.A."/>
            <person name="Brescovit A.D."/>
            <person name="Santos A.J."/>
        </authorList>
    </citation>
    <scope>NUCLEOTIDE SEQUENCE</scope>
    <source>
        <tissue evidence="1">Shoot tissue taken approximately 20 cm above the soil surface</tissue>
    </source>
</reference>
<reference evidence="1" key="2">
    <citation type="journal article" date="2015" name="Data Brief">
        <title>Shoot transcriptome of the giant reed, Arundo donax.</title>
        <authorList>
            <person name="Barrero R.A."/>
            <person name="Guerrero F.D."/>
            <person name="Moolhuijzen P."/>
            <person name="Goolsby J.A."/>
            <person name="Tidwell J."/>
            <person name="Bellgard S.E."/>
            <person name="Bellgard M.I."/>
        </authorList>
    </citation>
    <scope>NUCLEOTIDE SEQUENCE</scope>
    <source>
        <tissue evidence="1">Shoot tissue taken approximately 20 cm above the soil surface</tissue>
    </source>
</reference>
<sequence length="30" mass="3394">MYSPSRFHSSESLFRVLAVDVSLSVVFFSV</sequence>